<proteinExistence type="predicted"/>
<reference evidence="1" key="1">
    <citation type="journal article" date="2021" name="Proc. Natl. Acad. Sci. U.S.A.">
        <title>A Catalog of Tens of Thousands of Viruses from Human Metagenomes Reveals Hidden Associations with Chronic Diseases.</title>
        <authorList>
            <person name="Tisza M.J."/>
            <person name="Buck C.B."/>
        </authorList>
    </citation>
    <scope>NUCLEOTIDE SEQUENCE</scope>
    <source>
        <strain evidence="1">CtBtT5</strain>
    </source>
</reference>
<name>A0A8S5PXZ3_9CAUD</name>
<accession>A0A8S5PXZ3</accession>
<protein>
    <submittedName>
        <fullName evidence="1">Uncharacterized protein</fullName>
    </submittedName>
</protein>
<organism evidence="1">
    <name type="scientific">Myoviridae sp. ctBtT5</name>
    <dbReference type="NCBI Taxonomy" id="2825048"/>
    <lineage>
        <taxon>Viruses</taxon>
        <taxon>Duplodnaviria</taxon>
        <taxon>Heunggongvirae</taxon>
        <taxon>Uroviricota</taxon>
        <taxon>Caudoviricetes</taxon>
    </lineage>
</organism>
<sequence length="54" mass="6819">MYYIRKKYRNNHSWFHNDRSKLIDLWFKERESIEDQSDECIDYVYSLIPSISRE</sequence>
<dbReference type="EMBL" id="BK015540">
    <property type="protein sequence ID" value="DAE11910.1"/>
    <property type="molecule type" value="Genomic_DNA"/>
</dbReference>
<evidence type="ECO:0000313" key="1">
    <source>
        <dbReference type="EMBL" id="DAE11910.1"/>
    </source>
</evidence>